<dbReference type="EMBL" id="LT671858">
    <property type="protein sequence ID" value="SIM53194.1"/>
    <property type="molecule type" value="Genomic_DNA"/>
</dbReference>
<dbReference type="PANTHER" id="PTHR23521:SF3">
    <property type="entry name" value="MFS TRANSPORTER"/>
    <property type="match status" value="1"/>
</dbReference>
<dbReference type="GO" id="GO:0005886">
    <property type="term" value="C:plasma membrane"/>
    <property type="evidence" value="ECO:0007669"/>
    <property type="project" value="TreeGrafter"/>
</dbReference>
<feature type="transmembrane region" description="Helical" evidence="1">
    <location>
        <begin position="16"/>
        <end position="35"/>
    </location>
</feature>
<feature type="domain" description="Major facilitator superfamily (MFS) profile" evidence="2">
    <location>
        <begin position="17"/>
        <end position="405"/>
    </location>
</feature>
<dbReference type="PANTHER" id="PTHR23521">
    <property type="entry name" value="TRANSPORTER MFS SUPERFAMILY"/>
    <property type="match status" value="1"/>
</dbReference>
<dbReference type="InterPro" id="IPR036259">
    <property type="entry name" value="MFS_trans_sf"/>
</dbReference>
<feature type="transmembrane region" description="Helical" evidence="1">
    <location>
        <begin position="88"/>
        <end position="113"/>
    </location>
</feature>
<dbReference type="InterPro" id="IPR020846">
    <property type="entry name" value="MFS_dom"/>
</dbReference>
<feature type="transmembrane region" description="Helical" evidence="1">
    <location>
        <begin position="173"/>
        <end position="197"/>
    </location>
</feature>
<dbReference type="RefSeq" id="WP_021789566.1">
    <property type="nucleotide sequence ID" value="NZ_LT671858.1"/>
</dbReference>
<dbReference type="PROSITE" id="PS50850">
    <property type="entry name" value="MFS"/>
    <property type="match status" value="1"/>
</dbReference>
<feature type="transmembrane region" description="Helical" evidence="1">
    <location>
        <begin position="347"/>
        <end position="374"/>
    </location>
</feature>
<dbReference type="GeneID" id="41588006"/>
<feature type="transmembrane region" description="Helical" evidence="1">
    <location>
        <begin position="381"/>
        <end position="400"/>
    </location>
</feature>
<dbReference type="InterPro" id="IPR011701">
    <property type="entry name" value="MFS"/>
</dbReference>
<organism evidence="3 4">
    <name type="scientific">Cuniculiplasma divulgatum</name>
    <dbReference type="NCBI Taxonomy" id="1673428"/>
    <lineage>
        <taxon>Archaea</taxon>
        <taxon>Methanobacteriati</taxon>
        <taxon>Thermoplasmatota</taxon>
        <taxon>Thermoplasmata</taxon>
        <taxon>Thermoplasmatales</taxon>
        <taxon>Cuniculiplasmataceae</taxon>
        <taxon>Cuniculiplasma</taxon>
    </lineage>
</organism>
<protein>
    <submittedName>
        <fullName evidence="3">Major facilitator superfamily permease</fullName>
    </submittedName>
</protein>
<feature type="transmembrane region" description="Helical" evidence="1">
    <location>
        <begin position="119"/>
        <end position="136"/>
    </location>
</feature>
<feature type="transmembrane region" description="Helical" evidence="1">
    <location>
        <begin position="143"/>
        <end position="167"/>
    </location>
</feature>
<reference evidence="3 4" key="1">
    <citation type="submission" date="2016-04" db="EMBL/GenBank/DDBJ databases">
        <authorList>
            <person name="Evans L.H."/>
            <person name="Alamgir A."/>
            <person name="Owens N."/>
            <person name="Weber N.D."/>
            <person name="Virtaneva K."/>
            <person name="Barbian K."/>
            <person name="Babar A."/>
            <person name="Rosenke K."/>
        </authorList>
    </citation>
    <scope>NUCLEOTIDE SEQUENCE [LARGE SCALE GENOMIC DNA]</scope>
    <source>
        <strain evidence="4">S5(T) (JCM 30642 \VKM B-2941)</strain>
    </source>
</reference>
<feature type="transmembrane region" description="Helical" evidence="1">
    <location>
        <begin position="259"/>
        <end position="283"/>
    </location>
</feature>
<gene>
    <name evidence="3" type="ORF">CSP5_0728</name>
</gene>
<name>A0A1N5TXC1_9ARCH</name>
<keyword evidence="1" id="KW-0472">Membrane</keyword>
<accession>A0A1N5TXC1</accession>
<evidence type="ECO:0000313" key="4">
    <source>
        <dbReference type="Proteomes" id="UP000195607"/>
    </source>
</evidence>
<feature type="transmembrane region" description="Helical" evidence="1">
    <location>
        <begin position="218"/>
        <end position="239"/>
    </location>
</feature>
<dbReference type="GO" id="GO:0022857">
    <property type="term" value="F:transmembrane transporter activity"/>
    <property type="evidence" value="ECO:0007669"/>
    <property type="project" value="InterPro"/>
</dbReference>
<dbReference type="Pfam" id="PF07690">
    <property type="entry name" value="MFS_1"/>
    <property type="match status" value="1"/>
</dbReference>
<dbReference type="Gene3D" id="1.20.1250.20">
    <property type="entry name" value="MFS general substrate transporter like domains"/>
    <property type="match status" value="2"/>
</dbReference>
<dbReference type="SUPFAM" id="SSF103473">
    <property type="entry name" value="MFS general substrate transporter"/>
    <property type="match status" value="1"/>
</dbReference>
<evidence type="ECO:0000256" key="1">
    <source>
        <dbReference type="SAM" id="Phobius"/>
    </source>
</evidence>
<keyword evidence="1" id="KW-0812">Transmembrane</keyword>
<proteinExistence type="predicted"/>
<dbReference type="AlphaFoldDB" id="A0A1N5TXC1"/>
<evidence type="ECO:0000259" key="2">
    <source>
        <dbReference type="PROSITE" id="PS50850"/>
    </source>
</evidence>
<keyword evidence="1" id="KW-1133">Transmembrane helix</keyword>
<feature type="transmembrane region" description="Helical" evidence="1">
    <location>
        <begin position="295"/>
        <end position="327"/>
    </location>
</feature>
<evidence type="ECO:0000313" key="3">
    <source>
        <dbReference type="EMBL" id="SIM53194.1"/>
    </source>
</evidence>
<feature type="transmembrane region" description="Helical" evidence="1">
    <location>
        <begin position="55"/>
        <end position="76"/>
    </location>
</feature>
<dbReference type="Proteomes" id="UP000195607">
    <property type="component" value="Chromosome I"/>
</dbReference>
<sequence>MSRLDKMKKHITKHGGILIWVTIAEVLAMSLWFSASAVSSTLATVMKLSPFQVPWITASVQIGFVVGAMLSAIFGIQDRVNPRFLFPASAVLASVFNLLFVFEVHIVILGFILRFLTGMFLAGIYPVAVQFISLWFPKRRGLAIGILIGGLTLGSALPEFVVGLAFAGTWNTLIMISSGLAFIAAIISIITFHDAPISIRTQKFKLSSVSKIIKNRSLMYDNVGYFGHMWELYAMWTWLPTFLYLSWNDYFTGQSLLEYSTIASFVSIGVAGIIGAVIGGHIADKIGRTAETAGSMLISGLCAVIIGITFGDIPIITFAVAFIWGITVISDSAQFSTAVTELAPSEYVGSALTFQMAVGFLLTVGSINLIGYIIPIVGWRYAFSLLSLGPLIGIISMLKLRKSPDSIIMASGKR</sequence>